<name>A0A7S8BD06_9VIRU</name>
<evidence type="ECO:0000313" key="2">
    <source>
        <dbReference type="Proteomes" id="UP001162098"/>
    </source>
</evidence>
<accession>A0A7S8BD06</accession>
<dbReference type="KEGG" id="vg:80543515"/>
<dbReference type="EMBL" id="MW018138">
    <property type="protein sequence ID" value="QPB44319.1"/>
    <property type="molecule type" value="Genomic_DNA"/>
</dbReference>
<evidence type="ECO:0000313" key="1">
    <source>
        <dbReference type="EMBL" id="QPB44319.1"/>
    </source>
</evidence>
<sequence>MVKQLPPDIWWIIVRWSGLTTGDTARLALGGDRQLRQMHDDHVDHWLAACAAVARPDTTAEWVRRHGIVRYARAKTWLSYREQIPLLRLARGVVTYALRVEEAVLSQEAVAEFIDIHREQSRRLLVDVAAGHGDVRDQVAALTRPGEIALLDWDGEPATLVVGGCRTTMPRNLPIAELLAYHDVQRDDDRHWRMKLTMIAGVSISDLEGHVAARLAAAGIEKPGMEGGWYWRSGEWDIFVCKGGMGHRIYAP</sequence>
<protein>
    <submittedName>
        <fullName evidence="1">Uncharacterized protein</fullName>
    </submittedName>
</protein>
<keyword evidence="2" id="KW-1185">Reference proteome</keyword>
<organism evidence="1 2">
    <name type="scientific">Medusavirus stheno T3</name>
    <dbReference type="NCBI Taxonomy" id="3069717"/>
    <lineage>
        <taxon>Viruses</taxon>
        <taxon>Varidnaviria</taxon>
        <taxon>Bamfordvirae</taxon>
        <taxon>Nucleocytoviricota</taxon>
        <taxon>Megaviricetes</taxon>
        <taxon>Mamonoviridae</taxon>
        <taxon>Medusavirus</taxon>
        <taxon>Medusavirus sthenus</taxon>
    </lineage>
</organism>
<reference evidence="1 2" key="1">
    <citation type="submission" date="2020-09" db="EMBL/GenBank/DDBJ databases">
        <authorList>
            <person name="Zhang R."/>
            <person name="Garcia K."/>
            <person name="Ogata H."/>
        </authorList>
    </citation>
    <scope>NUCLEOTIDE SEQUENCE [LARGE SCALE GENOMIC DNA]</scope>
    <source>
        <strain evidence="2">stheno</strain>
    </source>
</reference>
<dbReference type="Proteomes" id="UP001162098">
    <property type="component" value="Segment"/>
</dbReference>
<proteinExistence type="predicted"/>